<feature type="non-terminal residue" evidence="1">
    <location>
        <position position="1"/>
    </location>
</feature>
<accession>A0A0F9HZF3</accession>
<name>A0A0F9HZF3_9ZZZZ</name>
<evidence type="ECO:0000313" key="1">
    <source>
        <dbReference type="EMBL" id="KKL87045.1"/>
    </source>
</evidence>
<dbReference type="EMBL" id="LAZR01020941">
    <property type="protein sequence ID" value="KKL87045.1"/>
    <property type="molecule type" value="Genomic_DNA"/>
</dbReference>
<dbReference type="AlphaFoldDB" id="A0A0F9HZF3"/>
<gene>
    <name evidence="1" type="ORF">LCGC14_1938620</name>
</gene>
<sequence>TQEINTIAERMWELANLAARPNYDQFDIVLTVVTGTSPVAGTVSWYIEYTT</sequence>
<protein>
    <submittedName>
        <fullName evidence="1">Uncharacterized protein</fullName>
    </submittedName>
</protein>
<reference evidence="1" key="1">
    <citation type="journal article" date="2015" name="Nature">
        <title>Complex archaea that bridge the gap between prokaryotes and eukaryotes.</title>
        <authorList>
            <person name="Spang A."/>
            <person name="Saw J.H."/>
            <person name="Jorgensen S.L."/>
            <person name="Zaremba-Niedzwiedzka K."/>
            <person name="Martijn J."/>
            <person name="Lind A.E."/>
            <person name="van Eijk R."/>
            <person name="Schleper C."/>
            <person name="Guy L."/>
            <person name="Ettema T.J."/>
        </authorList>
    </citation>
    <scope>NUCLEOTIDE SEQUENCE</scope>
</reference>
<organism evidence="1">
    <name type="scientific">marine sediment metagenome</name>
    <dbReference type="NCBI Taxonomy" id="412755"/>
    <lineage>
        <taxon>unclassified sequences</taxon>
        <taxon>metagenomes</taxon>
        <taxon>ecological metagenomes</taxon>
    </lineage>
</organism>
<comment type="caution">
    <text evidence="1">The sequence shown here is derived from an EMBL/GenBank/DDBJ whole genome shotgun (WGS) entry which is preliminary data.</text>
</comment>
<proteinExistence type="predicted"/>